<feature type="signal peptide" evidence="2">
    <location>
        <begin position="1"/>
        <end position="22"/>
    </location>
</feature>
<dbReference type="Proteomes" id="UP000751190">
    <property type="component" value="Unassembled WGS sequence"/>
</dbReference>
<gene>
    <name evidence="3" type="ORF">KFE25_007009</name>
</gene>
<evidence type="ECO:0000256" key="2">
    <source>
        <dbReference type="SAM" id="SignalP"/>
    </source>
</evidence>
<comment type="caution">
    <text evidence="3">The sequence shown here is derived from an EMBL/GenBank/DDBJ whole genome shotgun (WGS) entry which is preliminary data.</text>
</comment>
<sequence length="313" mass="34428">MVAARQGRAIVLLSLVDQVVVLFSPAGGRHQLPSHGVYVSRTALSGVECLRNCRKNSADPRPAGQQTTFMTRRRRHDPDDGDEDDAEEDEGYDGPKPQRRSLATRARAPNPSGVWSNRSLAARRRWADPEYRDKVVRKRMENAAPKSPKSALAIGPLDSVVFSPSQAQTEIWRSKADEINRWARANQLRREGALRWKRDPMGWTLANLEAGKPARSRLDNDTYKIVRQEQRRLLSVARWETRRRNEALAPPASAEAAVNATALASASTAPAVNATAPASASTARRVARGQSAAKLGAEAAPRAPPQRTRANEI</sequence>
<organism evidence="3 4">
    <name type="scientific">Diacronema lutheri</name>
    <name type="common">Unicellular marine alga</name>
    <name type="synonym">Monochrysis lutheri</name>
    <dbReference type="NCBI Taxonomy" id="2081491"/>
    <lineage>
        <taxon>Eukaryota</taxon>
        <taxon>Haptista</taxon>
        <taxon>Haptophyta</taxon>
        <taxon>Pavlovophyceae</taxon>
        <taxon>Pavlovales</taxon>
        <taxon>Pavlovaceae</taxon>
        <taxon>Diacronema</taxon>
    </lineage>
</organism>
<accession>A0A8J5XT78</accession>
<evidence type="ECO:0000313" key="3">
    <source>
        <dbReference type="EMBL" id="KAG8467957.1"/>
    </source>
</evidence>
<keyword evidence="2" id="KW-0732">Signal</keyword>
<feature type="region of interest" description="Disordered" evidence="1">
    <location>
        <begin position="266"/>
        <end position="313"/>
    </location>
</feature>
<evidence type="ECO:0000256" key="1">
    <source>
        <dbReference type="SAM" id="MobiDB-lite"/>
    </source>
</evidence>
<protein>
    <submittedName>
        <fullName evidence="3">Uncharacterized protein</fullName>
    </submittedName>
</protein>
<feature type="compositionally biased region" description="Low complexity" evidence="1">
    <location>
        <begin position="297"/>
        <end position="313"/>
    </location>
</feature>
<feature type="chain" id="PRO_5035313722" evidence="2">
    <location>
        <begin position="23"/>
        <end position="313"/>
    </location>
</feature>
<proteinExistence type="predicted"/>
<dbReference type="AlphaFoldDB" id="A0A8J5XT78"/>
<dbReference type="EMBL" id="JAGTXO010000005">
    <property type="protein sequence ID" value="KAG8467957.1"/>
    <property type="molecule type" value="Genomic_DNA"/>
</dbReference>
<feature type="compositionally biased region" description="Acidic residues" evidence="1">
    <location>
        <begin position="79"/>
        <end position="92"/>
    </location>
</feature>
<keyword evidence="4" id="KW-1185">Reference proteome</keyword>
<name>A0A8J5XT78_DIALT</name>
<dbReference type="OrthoDB" id="5989at2759"/>
<feature type="compositionally biased region" description="Low complexity" evidence="1">
    <location>
        <begin position="266"/>
        <end position="283"/>
    </location>
</feature>
<feature type="region of interest" description="Disordered" evidence="1">
    <location>
        <begin position="54"/>
        <end position="116"/>
    </location>
</feature>
<reference evidence="3" key="1">
    <citation type="submission" date="2021-05" db="EMBL/GenBank/DDBJ databases">
        <title>The genome of the haptophyte Pavlova lutheri (Diacronema luteri, Pavlovales) - a model for lipid biosynthesis in eukaryotic algae.</title>
        <authorList>
            <person name="Hulatt C.J."/>
            <person name="Posewitz M.C."/>
        </authorList>
    </citation>
    <scope>NUCLEOTIDE SEQUENCE</scope>
    <source>
        <strain evidence="3">NIVA-4/92</strain>
    </source>
</reference>
<evidence type="ECO:0000313" key="4">
    <source>
        <dbReference type="Proteomes" id="UP000751190"/>
    </source>
</evidence>